<dbReference type="Proteomes" id="UP000008068">
    <property type="component" value="Unassembled WGS sequence"/>
</dbReference>
<dbReference type="PROSITE" id="PS00518">
    <property type="entry name" value="ZF_RING_1"/>
    <property type="match status" value="1"/>
</dbReference>
<evidence type="ECO:0000313" key="7">
    <source>
        <dbReference type="EMBL" id="EGT57252.1"/>
    </source>
</evidence>
<dbReference type="PANTHER" id="PTHR25462:SF296">
    <property type="entry name" value="MEIOTIC P26, ISOFORM F"/>
    <property type="match status" value="1"/>
</dbReference>
<dbReference type="InterPro" id="IPR001841">
    <property type="entry name" value="Znf_RING"/>
</dbReference>
<evidence type="ECO:0000313" key="8">
    <source>
        <dbReference type="Proteomes" id="UP000008068"/>
    </source>
</evidence>
<dbReference type="Gene3D" id="3.30.40.10">
    <property type="entry name" value="Zinc/RING finger domain, C3HC4 (zinc finger)"/>
    <property type="match status" value="1"/>
</dbReference>
<dbReference type="Pfam" id="PF13445">
    <property type="entry name" value="zf-RING_UBOX"/>
    <property type="match status" value="1"/>
</dbReference>
<gene>
    <name evidence="7" type="ORF">CAEBREN_05857</name>
</gene>
<dbReference type="AlphaFoldDB" id="G0NC13"/>
<name>G0NC13_CAEBE</name>
<dbReference type="OrthoDB" id="252722at2759"/>
<feature type="domain" description="RING-type" evidence="5">
    <location>
        <begin position="138"/>
        <end position="186"/>
    </location>
</feature>
<evidence type="ECO:0000256" key="3">
    <source>
        <dbReference type="ARBA" id="ARBA00022833"/>
    </source>
</evidence>
<dbReference type="PROSITE" id="PS50089">
    <property type="entry name" value="ZF_RING_2"/>
    <property type="match status" value="1"/>
</dbReference>
<dbReference type="STRING" id="135651.G0NC13"/>
<dbReference type="PROSITE" id="PS50119">
    <property type="entry name" value="ZF_BBOX"/>
    <property type="match status" value="1"/>
</dbReference>
<dbReference type="InterPro" id="IPR013083">
    <property type="entry name" value="Znf_RING/FYVE/PHD"/>
</dbReference>
<reference evidence="8" key="1">
    <citation type="submission" date="2011-07" db="EMBL/GenBank/DDBJ databases">
        <authorList>
            <consortium name="Caenorhabditis brenneri Sequencing and Analysis Consortium"/>
            <person name="Wilson R.K."/>
        </authorList>
    </citation>
    <scope>NUCLEOTIDE SEQUENCE [LARGE SCALE GENOMIC DNA]</scope>
    <source>
        <strain evidence="8">PB2801</strain>
    </source>
</reference>
<accession>G0NC13</accession>
<dbReference type="SMART" id="SM00184">
    <property type="entry name" value="RING"/>
    <property type="match status" value="1"/>
</dbReference>
<dbReference type="InParanoid" id="G0NC13"/>
<dbReference type="HOGENOM" id="CLU_041835_0_0_1"/>
<keyword evidence="1" id="KW-0479">Metal-binding</keyword>
<protein>
    <recommendedName>
        <fullName evidence="9">RING-type domain-containing protein</fullName>
    </recommendedName>
</protein>
<evidence type="ECO:0008006" key="9">
    <source>
        <dbReference type="Google" id="ProtNLM"/>
    </source>
</evidence>
<dbReference type="InterPro" id="IPR017907">
    <property type="entry name" value="Znf_RING_CS"/>
</dbReference>
<evidence type="ECO:0000259" key="6">
    <source>
        <dbReference type="PROSITE" id="PS50119"/>
    </source>
</evidence>
<dbReference type="Pfam" id="PF00643">
    <property type="entry name" value="zf-B_box"/>
    <property type="match status" value="1"/>
</dbReference>
<dbReference type="Gene3D" id="3.30.160.60">
    <property type="entry name" value="Classic Zinc Finger"/>
    <property type="match status" value="1"/>
</dbReference>
<proteinExistence type="predicted"/>
<evidence type="ECO:0000256" key="4">
    <source>
        <dbReference type="PROSITE-ProRule" id="PRU00024"/>
    </source>
</evidence>
<sequence length="481" mass="55976">MPTVFYFVPCRNTPTLFNVNEPDTKSITVSWKHEQTETEQRLHEPLEIRRSDKKIPDYLMISYPTEVISPFVIKIRYDPLGNPNRAPQTYTDEFILRFPGIGYGSVRTFLIEVNIIDNVRPGPMIIGDEEENDSDLECGVCRFKYNETDQRPRTMDCGHAFCEKCLIKIKAEADEIGRRFMCPTDRIETKTEVSKLPLSHHLVTLMRKEKAERMEKQKFISKDPIVPCAENPKHEASMYCVQCKATFCESCYTPIHSYKFNAGHKTVPVTEQPIKIPLCSIHPDQHAEFYCPEEKCIVNEFYCRKCSGDHINHRVENIKTRCQENAVRLKGMIEDLHEKHTRLDEIWNDTKTVANTFHKEGSMVQNAVKKIEEHFDKRKREAVFKLEGWAESKRMRIMQKADKIQKDLSVCGDLKKNAEKVYGRKTGLHEDLDSLMIDFDFVKKAGEEPDNLFYFSAYSITNDMSQPPYLAQPFVKKEPKH</sequence>
<evidence type="ECO:0000256" key="2">
    <source>
        <dbReference type="ARBA" id="ARBA00022771"/>
    </source>
</evidence>
<feature type="domain" description="B box-type" evidence="6">
    <location>
        <begin position="223"/>
        <end position="269"/>
    </location>
</feature>
<dbReference type="InterPro" id="IPR027370">
    <property type="entry name" value="Znf-RING_euk"/>
</dbReference>
<organism evidence="8">
    <name type="scientific">Caenorhabditis brenneri</name>
    <name type="common">Nematode worm</name>
    <dbReference type="NCBI Taxonomy" id="135651"/>
    <lineage>
        <taxon>Eukaryota</taxon>
        <taxon>Metazoa</taxon>
        <taxon>Ecdysozoa</taxon>
        <taxon>Nematoda</taxon>
        <taxon>Chromadorea</taxon>
        <taxon>Rhabditida</taxon>
        <taxon>Rhabditina</taxon>
        <taxon>Rhabditomorpha</taxon>
        <taxon>Rhabditoidea</taxon>
        <taxon>Rhabditidae</taxon>
        <taxon>Peloderinae</taxon>
        <taxon>Caenorhabditis</taxon>
    </lineage>
</organism>
<dbReference type="eggNOG" id="KOG4185">
    <property type="taxonomic scope" value="Eukaryota"/>
</dbReference>
<dbReference type="SUPFAM" id="SSF57845">
    <property type="entry name" value="B-box zinc-binding domain"/>
    <property type="match status" value="1"/>
</dbReference>
<keyword evidence="3" id="KW-0862">Zinc</keyword>
<dbReference type="SMART" id="SM00336">
    <property type="entry name" value="BBOX"/>
    <property type="match status" value="2"/>
</dbReference>
<dbReference type="InterPro" id="IPR000315">
    <property type="entry name" value="Znf_B-box"/>
</dbReference>
<dbReference type="GO" id="GO:0008270">
    <property type="term" value="F:zinc ion binding"/>
    <property type="evidence" value="ECO:0007669"/>
    <property type="project" value="UniProtKB-KW"/>
</dbReference>
<evidence type="ECO:0000259" key="5">
    <source>
        <dbReference type="PROSITE" id="PS50089"/>
    </source>
</evidence>
<dbReference type="EMBL" id="GL379860">
    <property type="protein sequence ID" value="EGT57252.1"/>
    <property type="molecule type" value="Genomic_DNA"/>
</dbReference>
<evidence type="ECO:0000256" key="1">
    <source>
        <dbReference type="ARBA" id="ARBA00022723"/>
    </source>
</evidence>
<dbReference type="SUPFAM" id="SSF57850">
    <property type="entry name" value="RING/U-box"/>
    <property type="match status" value="1"/>
</dbReference>
<dbReference type="PANTHER" id="PTHR25462">
    <property type="entry name" value="BONUS, ISOFORM C-RELATED"/>
    <property type="match status" value="1"/>
</dbReference>
<keyword evidence="8" id="KW-1185">Reference proteome</keyword>
<dbReference type="InterPro" id="IPR047153">
    <property type="entry name" value="TRIM45/56/19-like"/>
</dbReference>
<keyword evidence="2 4" id="KW-0863">Zinc-finger</keyword>